<feature type="domain" description="Protein kinase" evidence="1">
    <location>
        <begin position="43"/>
        <end position="204"/>
    </location>
</feature>
<dbReference type="GO" id="GO:0004672">
    <property type="term" value="F:protein kinase activity"/>
    <property type="evidence" value="ECO:0007669"/>
    <property type="project" value="InterPro"/>
</dbReference>
<dbReference type="InterPro" id="IPR000719">
    <property type="entry name" value="Prot_kinase_dom"/>
</dbReference>
<name>A0A2Z6RF70_9GLOM</name>
<dbReference type="AlphaFoldDB" id="A0A2Z6RF70"/>
<evidence type="ECO:0000313" key="2">
    <source>
        <dbReference type="EMBL" id="GBB96664.1"/>
    </source>
</evidence>
<proteinExistence type="predicted"/>
<dbReference type="Pfam" id="PF07714">
    <property type="entry name" value="PK_Tyr_Ser-Thr"/>
    <property type="match status" value="1"/>
</dbReference>
<organism evidence="2 3">
    <name type="scientific">Rhizophagus clarus</name>
    <dbReference type="NCBI Taxonomy" id="94130"/>
    <lineage>
        <taxon>Eukaryota</taxon>
        <taxon>Fungi</taxon>
        <taxon>Fungi incertae sedis</taxon>
        <taxon>Mucoromycota</taxon>
        <taxon>Glomeromycotina</taxon>
        <taxon>Glomeromycetes</taxon>
        <taxon>Glomerales</taxon>
        <taxon>Glomeraceae</taxon>
        <taxon>Rhizophagus</taxon>
    </lineage>
</organism>
<sequence>MGTKFSKLNILEGWTSGNPDIYKFIKESKFGYDFLEWVPFDRFTDVREIGEGGFAKVYSATWIDSKSNYYINDDGNYKKMEAKRKAVALRKLNESQNMPEKYLNELKIHWNLFKRSGLQFYGLTKESETKEFMMVLRFANKGNLRNTSLSNDFNNFLWKDKIKLLRDSLTDLARLHKMGYFHSGNILRINDYVSFIPYKKYVSG</sequence>
<dbReference type="Gene3D" id="1.10.510.10">
    <property type="entry name" value="Transferase(Phosphotransferase) domain 1"/>
    <property type="match status" value="1"/>
</dbReference>
<gene>
    <name evidence="2" type="ORF">RclHR1_02800014</name>
</gene>
<keyword evidence="3" id="KW-1185">Reference proteome</keyword>
<evidence type="ECO:0000313" key="3">
    <source>
        <dbReference type="Proteomes" id="UP000247702"/>
    </source>
</evidence>
<dbReference type="PROSITE" id="PS50011">
    <property type="entry name" value="PROTEIN_KINASE_DOM"/>
    <property type="match status" value="1"/>
</dbReference>
<reference evidence="2 3" key="1">
    <citation type="submission" date="2017-11" db="EMBL/GenBank/DDBJ databases">
        <title>The genome of Rhizophagus clarus HR1 reveals common genetic basis of auxotrophy among arbuscular mycorrhizal fungi.</title>
        <authorList>
            <person name="Kobayashi Y."/>
        </authorList>
    </citation>
    <scope>NUCLEOTIDE SEQUENCE [LARGE SCALE GENOMIC DNA]</scope>
    <source>
        <strain evidence="2 3">HR1</strain>
    </source>
</reference>
<accession>A0A2Z6RF70</accession>
<dbReference type="GO" id="GO:0005524">
    <property type="term" value="F:ATP binding"/>
    <property type="evidence" value="ECO:0007669"/>
    <property type="project" value="InterPro"/>
</dbReference>
<dbReference type="InterPro" id="IPR011009">
    <property type="entry name" value="Kinase-like_dom_sf"/>
</dbReference>
<protein>
    <recommendedName>
        <fullName evidence="1">Protein kinase domain-containing protein</fullName>
    </recommendedName>
</protein>
<dbReference type="InterPro" id="IPR001245">
    <property type="entry name" value="Ser-Thr/Tyr_kinase_cat_dom"/>
</dbReference>
<dbReference type="Proteomes" id="UP000247702">
    <property type="component" value="Unassembled WGS sequence"/>
</dbReference>
<comment type="caution">
    <text evidence="2">The sequence shown here is derived from an EMBL/GenBank/DDBJ whole genome shotgun (WGS) entry which is preliminary data.</text>
</comment>
<dbReference type="SUPFAM" id="SSF56112">
    <property type="entry name" value="Protein kinase-like (PK-like)"/>
    <property type="match status" value="1"/>
</dbReference>
<dbReference type="EMBL" id="BEXD01002002">
    <property type="protein sequence ID" value="GBB96664.1"/>
    <property type="molecule type" value="Genomic_DNA"/>
</dbReference>
<evidence type="ECO:0000259" key="1">
    <source>
        <dbReference type="PROSITE" id="PS50011"/>
    </source>
</evidence>